<keyword evidence="1" id="KW-1015">Disulfide bond</keyword>
<evidence type="ECO:0000256" key="2">
    <source>
        <dbReference type="SAM" id="MobiDB-lite"/>
    </source>
</evidence>
<feature type="repeat" description="TNFR-Cys" evidence="1">
    <location>
        <begin position="32"/>
        <end position="70"/>
    </location>
</feature>
<evidence type="ECO:0000313" key="7">
    <source>
        <dbReference type="Proteomes" id="UP000625711"/>
    </source>
</evidence>
<evidence type="ECO:0000313" key="6">
    <source>
        <dbReference type="EMBL" id="KAF7267312.1"/>
    </source>
</evidence>
<evidence type="ECO:0000259" key="5">
    <source>
        <dbReference type="PROSITE" id="PS50050"/>
    </source>
</evidence>
<keyword evidence="3" id="KW-1133">Transmembrane helix</keyword>
<dbReference type="AlphaFoldDB" id="A0A834I5C0"/>
<feature type="signal peptide" evidence="4">
    <location>
        <begin position="1"/>
        <end position="30"/>
    </location>
</feature>
<dbReference type="Gene3D" id="2.10.50.10">
    <property type="entry name" value="Tumor Necrosis Factor Receptor, subunit A, domain 2"/>
    <property type="match status" value="1"/>
</dbReference>
<dbReference type="SMART" id="SM00208">
    <property type="entry name" value="TNFR"/>
    <property type="match status" value="1"/>
</dbReference>
<protein>
    <recommendedName>
        <fullName evidence="5">TNFR-Cys domain-containing protein</fullName>
    </recommendedName>
</protein>
<keyword evidence="4" id="KW-0732">Signal</keyword>
<feature type="disulfide bond" evidence="1">
    <location>
        <begin position="49"/>
        <end position="62"/>
    </location>
</feature>
<feature type="domain" description="TNFR-Cys" evidence="5">
    <location>
        <begin position="32"/>
        <end position="70"/>
    </location>
</feature>
<accession>A0A834I5C0</accession>
<dbReference type="OrthoDB" id="6126731at2759"/>
<comment type="caution">
    <text evidence="6">The sequence shown here is derived from an EMBL/GenBank/DDBJ whole genome shotgun (WGS) entry which is preliminary data.</text>
</comment>
<dbReference type="PROSITE" id="PS50050">
    <property type="entry name" value="TNFR_NGFR_2"/>
    <property type="match status" value="1"/>
</dbReference>
<dbReference type="Proteomes" id="UP000625711">
    <property type="component" value="Unassembled WGS sequence"/>
</dbReference>
<dbReference type="EMBL" id="JAACXV010014435">
    <property type="protein sequence ID" value="KAF7267312.1"/>
    <property type="molecule type" value="Genomic_DNA"/>
</dbReference>
<keyword evidence="3" id="KW-0812">Transmembrane</keyword>
<gene>
    <name evidence="6" type="ORF">GWI33_019434</name>
</gene>
<sequence length="262" mass="29489">MADLKTLGVMRYASASYLILLAAIISSVLAQICPDKQYYNATEQRCTNCSECSQGDVVLRPCELFSDTVCGPISALSELFVSANHHRHHHERHRHERHRKVGNGDNENRYEDELRAHVPSTIDLKVSSSEAPFSSAETLVWDWQAIALTSAVFACILFFLVVTLYSLHQARQWRRLKENFEADVEELSTRLSLMAATSEKCELLEGQNGTGFGGTTPPADPSYLSSRCVYLEQLLSVRKEDEKNSNNKSKGNVYIEENKTKK</sequence>
<feature type="region of interest" description="Disordered" evidence="2">
    <location>
        <begin position="240"/>
        <end position="262"/>
    </location>
</feature>
<feature type="chain" id="PRO_5032849711" description="TNFR-Cys domain-containing protein" evidence="4">
    <location>
        <begin position="31"/>
        <end position="262"/>
    </location>
</feature>
<feature type="transmembrane region" description="Helical" evidence="3">
    <location>
        <begin position="143"/>
        <end position="167"/>
    </location>
</feature>
<evidence type="ECO:0000256" key="3">
    <source>
        <dbReference type="SAM" id="Phobius"/>
    </source>
</evidence>
<evidence type="ECO:0000256" key="1">
    <source>
        <dbReference type="PROSITE-ProRule" id="PRU00206"/>
    </source>
</evidence>
<comment type="caution">
    <text evidence="1">Lacks conserved residue(s) required for the propagation of feature annotation.</text>
</comment>
<organism evidence="6 7">
    <name type="scientific">Rhynchophorus ferrugineus</name>
    <name type="common">Red palm weevil</name>
    <name type="synonym">Curculio ferrugineus</name>
    <dbReference type="NCBI Taxonomy" id="354439"/>
    <lineage>
        <taxon>Eukaryota</taxon>
        <taxon>Metazoa</taxon>
        <taxon>Ecdysozoa</taxon>
        <taxon>Arthropoda</taxon>
        <taxon>Hexapoda</taxon>
        <taxon>Insecta</taxon>
        <taxon>Pterygota</taxon>
        <taxon>Neoptera</taxon>
        <taxon>Endopterygota</taxon>
        <taxon>Coleoptera</taxon>
        <taxon>Polyphaga</taxon>
        <taxon>Cucujiformia</taxon>
        <taxon>Curculionidae</taxon>
        <taxon>Dryophthorinae</taxon>
        <taxon>Rhynchophorus</taxon>
    </lineage>
</organism>
<dbReference type="Pfam" id="PF00020">
    <property type="entry name" value="TNFR_c6"/>
    <property type="match status" value="1"/>
</dbReference>
<reference evidence="6" key="1">
    <citation type="submission" date="2020-08" db="EMBL/GenBank/DDBJ databases">
        <title>Genome sequencing and assembly of the red palm weevil Rhynchophorus ferrugineus.</title>
        <authorList>
            <person name="Dias G.B."/>
            <person name="Bergman C.M."/>
            <person name="Manee M."/>
        </authorList>
    </citation>
    <scope>NUCLEOTIDE SEQUENCE</scope>
    <source>
        <strain evidence="6">AA-2017</strain>
        <tissue evidence="6">Whole larva</tissue>
    </source>
</reference>
<dbReference type="InterPro" id="IPR001368">
    <property type="entry name" value="TNFR/NGFR_Cys_rich_reg"/>
</dbReference>
<proteinExistence type="predicted"/>
<keyword evidence="3" id="KW-0472">Membrane</keyword>
<feature type="disulfide bond" evidence="1">
    <location>
        <begin position="52"/>
        <end position="70"/>
    </location>
</feature>
<name>A0A834I5C0_RHYFE</name>
<keyword evidence="7" id="KW-1185">Reference proteome</keyword>
<dbReference type="PROSITE" id="PS00652">
    <property type="entry name" value="TNFR_NGFR_1"/>
    <property type="match status" value="1"/>
</dbReference>
<evidence type="ECO:0000256" key="4">
    <source>
        <dbReference type="SAM" id="SignalP"/>
    </source>
</evidence>